<evidence type="ECO:0008006" key="4">
    <source>
        <dbReference type="Google" id="ProtNLM"/>
    </source>
</evidence>
<evidence type="ECO:0000256" key="1">
    <source>
        <dbReference type="SAM" id="Phobius"/>
    </source>
</evidence>
<keyword evidence="3" id="KW-1185">Reference proteome</keyword>
<keyword evidence="1" id="KW-0812">Transmembrane</keyword>
<evidence type="ECO:0000313" key="3">
    <source>
        <dbReference type="Proteomes" id="UP000246410"/>
    </source>
</evidence>
<reference evidence="2 3" key="1">
    <citation type="submission" date="2018-05" db="EMBL/GenBank/DDBJ databases">
        <title>Genomic Encyclopedia of Type Strains, Phase IV (KMG-IV): sequencing the most valuable type-strain genomes for metagenomic binning, comparative biology and taxonomic classification.</title>
        <authorList>
            <person name="Goeker M."/>
        </authorList>
    </citation>
    <scope>NUCLEOTIDE SEQUENCE [LARGE SCALE GENOMIC DNA]</scope>
    <source>
        <strain evidence="2 3">DSM 44717</strain>
    </source>
</reference>
<comment type="caution">
    <text evidence="2">The sequence shown here is derived from an EMBL/GenBank/DDBJ whole genome shotgun (WGS) entry which is preliminary data.</text>
</comment>
<dbReference type="RefSeq" id="WP_110041612.1">
    <property type="nucleotide sequence ID" value="NZ_QGTL01000020.1"/>
</dbReference>
<proteinExistence type="predicted"/>
<name>A0A317N154_9NOCA</name>
<accession>A0A317N154</accession>
<organism evidence="2 3">
    <name type="scientific">Nocardia neocaledoniensis</name>
    <dbReference type="NCBI Taxonomy" id="236511"/>
    <lineage>
        <taxon>Bacteria</taxon>
        <taxon>Bacillati</taxon>
        <taxon>Actinomycetota</taxon>
        <taxon>Actinomycetes</taxon>
        <taxon>Mycobacteriales</taxon>
        <taxon>Nocardiaceae</taxon>
        <taxon>Nocardia</taxon>
    </lineage>
</organism>
<keyword evidence="1" id="KW-0472">Membrane</keyword>
<protein>
    <recommendedName>
        <fullName evidence="4">DUF218 domain-containing protein</fullName>
    </recommendedName>
</protein>
<feature type="transmembrane region" description="Helical" evidence="1">
    <location>
        <begin position="7"/>
        <end position="29"/>
    </location>
</feature>
<dbReference type="Proteomes" id="UP000246410">
    <property type="component" value="Unassembled WGS sequence"/>
</dbReference>
<sequence>MSIFRRAGWSFVGVLVIAVTAAVAGWPVFVRPQLDPLRRAEVIVVLGGVPYERFDLGIELAERGFAPEVLIAQTSPDDPNMDRFCGGRFAFRVSCFVPDPTRTDGEAREIVRRATIYGWRHLIVVTATTHVSRARYLVGRCYDGELTMVGSGAGDGLSFWSRVYVRQSAGYVRAFVNQRCDEVV</sequence>
<keyword evidence="1" id="KW-1133">Transmembrane helix</keyword>
<dbReference type="EMBL" id="QGTL01000020">
    <property type="protein sequence ID" value="PWV67661.1"/>
    <property type="molecule type" value="Genomic_DNA"/>
</dbReference>
<dbReference type="AlphaFoldDB" id="A0A317N154"/>
<evidence type="ECO:0000313" key="2">
    <source>
        <dbReference type="EMBL" id="PWV67661.1"/>
    </source>
</evidence>
<gene>
    <name evidence="2" type="ORF">DFR69_12059</name>
</gene>